<evidence type="ECO:0000313" key="4">
    <source>
        <dbReference type="WormBase" id="SRAE_0000071800"/>
    </source>
</evidence>
<gene>
    <name evidence="1 3 4" type="ORF">SRAE_0000071800</name>
</gene>
<dbReference type="WBParaSite" id="SRAE_0000071800.1">
    <property type="protein sequence ID" value="SRAE_0000071800.1"/>
    <property type="gene ID" value="WBGene00256475"/>
</dbReference>
<name>A0A090KW02_STRRB</name>
<reference evidence="1" key="1">
    <citation type="submission" date="2014-09" db="EMBL/GenBank/DDBJ databases">
        <authorList>
            <person name="Aslett A.Martin."/>
        </authorList>
    </citation>
    <scope>NUCLEOTIDE SEQUENCE</scope>
    <source>
        <strain evidence="1">ED321 Heterogonic</strain>
    </source>
</reference>
<reference evidence="2" key="2">
    <citation type="submission" date="2014-09" db="EMBL/GenBank/DDBJ databases">
        <authorList>
            <person name="Martin A.A."/>
        </authorList>
    </citation>
    <scope>NUCLEOTIDE SEQUENCE</scope>
    <source>
        <strain evidence="2">ED321</strain>
    </source>
</reference>
<protein>
    <submittedName>
        <fullName evidence="3">Retrotransposon gag domain-containing protein</fullName>
    </submittedName>
</protein>
<evidence type="ECO:0000313" key="1">
    <source>
        <dbReference type="EMBL" id="CEF61601.1"/>
    </source>
</evidence>
<dbReference type="EMBL" id="LN609419">
    <property type="protein sequence ID" value="CEF61601.1"/>
    <property type="molecule type" value="Genomic_DNA"/>
</dbReference>
<dbReference type="WormBase" id="SRAE_0000071800">
    <property type="protein sequence ID" value="SRP05872"/>
    <property type="gene ID" value="WBGene00256475"/>
</dbReference>
<proteinExistence type="predicted"/>
<sequence>MARFDIVVFLRQISENNNEIIKSPEEKIPEDKIMFDYLRNIEIYKDTKTSIDKWLRRFEAAITLSKVTNENEKKTTLLFFLEDDAADFVENIEEYPFADICRKLRERFNSQKSARSAKAKLCTFKLDLKHHGNVENRLLELIKLMKNSMLLSDEKKIDFEQQ</sequence>
<evidence type="ECO:0000313" key="2">
    <source>
        <dbReference type="Proteomes" id="UP000035682"/>
    </source>
</evidence>
<accession>A0A090KW02</accession>
<dbReference type="CTD" id="36373972"/>
<dbReference type="GeneID" id="36373972"/>
<dbReference type="Proteomes" id="UP000035682">
    <property type="component" value="Unplaced"/>
</dbReference>
<dbReference type="RefSeq" id="XP_024500809.1">
    <property type="nucleotide sequence ID" value="XM_024646653.1"/>
</dbReference>
<organism evidence="1">
    <name type="scientific">Strongyloides ratti</name>
    <name type="common">Parasitic roundworm</name>
    <dbReference type="NCBI Taxonomy" id="34506"/>
    <lineage>
        <taxon>Eukaryota</taxon>
        <taxon>Metazoa</taxon>
        <taxon>Ecdysozoa</taxon>
        <taxon>Nematoda</taxon>
        <taxon>Chromadorea</taxon>
        <taxon>Rhabditida</taxon>
        <taxon>Tylenchina</taxon>
        <taxon>Panagrolaimomorpha</taxon>
        <taxon>Strongyloidoidea</taxon>
        <taxon>Strongyloididae</taxon>
        <taxon>Strongyloides</taxon>
    </lineage>
</organism>
<dbReference type="AlphaFoldDB" id="A0A090KW02"/>
<dbReference type="OrthoDB" id="5978043at2759"/>
<evidence type="ECO:0000313" key="3">
    <source>
        <dbReference type="WBParaSite" id="SRAE_0000071800.1"/>
    </source>
</evidence>
<keyword evidence="2" id="KW-1185">Reference proteome</keyword>
<reference evidence="3" key="3">
    <citation type="submission" date="2020-12" db="UniProtKB">
        <authorList>
            <consortium name="WormBaseParasite"/>
        </authorList>
    </citation>
    <scope>IDENTIFICATION</scope>
</reference>